<gene>
    <name evidence="2" type="ORF">Amon01_000030900</name>
</gene>
<comment type="caution">
    <text evidence="2">The sequence shown here is derived from an EMBL/GenBank/DDBJ whole genome shotgun (WGS) entry which is preliminary data.</text>
</comment>
<feature type="coiled-coil region" evidence="1">
    <location>
        <begin position="185"/>
        <end position="219"/>
    </location>
</feature>
<evidence type="ECO:0000256" key="1">
    <source>
        <dbReference type="SAM" id="Coils"/>
    </source>
</evidence>
<accession>A0A9W6YQG7</accession>
<proteinExistence type="predicted"/>
<sequence length="295" mass="33542">MHLKTTKRKFLEFEINKLWNRFDHLIDEFNIINANSIDVFTKNEDGKLKVKSILVTDILKHFESVQSVQTPALVTSKKRHLNDNFEIIAKTDGVMPEQAKRMTRSKRITSVVRHVPPQRLASVSEVPEISQESPDLEDEPNIHDLMQVEDDQNLVTMTVGGIKTSTKEITDQVIKQIGGKENTKMKELEVKITTLETDNKELKTQLAEYQTQASSNKTDTAKAPVNTNLMAIGHQEERSDLTVGGIKTLTKEITDQVIEQIGEKENTKMKELEAKITTLETDNKELKTQLAEYQT</sequence>
<keyword evidence="3" id="KW-1185">Reference proteome</keyword>
<evidence type="ECO:0000313" key="3">
    <source>
        <dbReference type="Proteomes" id="UP001165063"/>
    </source>
</evidence>
<protein>
    <submittedName>
        <fullName evidence="2">Unnamed protein product</fullName>
    </submittedName>
</protein>
<keyword evidence="1" id="KW-0175">Coiled coil</keyword>
<dbReference type="Proteomes" id="UP001165063">
    <property type="component" value="Unassembled WGS sequence"/>
</dbReference>
<feature type="coiled-coil region" evidence="1">
    <location>
        <begin position="262"/>
        <end position="289"/>
    </location>
</feature>
<name>A0A9W6YQG7_AMBMO</name>
<evidence type="ECO:0000313" key="2">
    <source>
        <dbReference type="EMBL" id="GMG19236.1"/>
    </source>
</evidence>
<organism evidence="2 3">
    <name type="scientific">Ambrosiozyma monospora</name>
    <name type="common">Yeast</name>
    <name type="synonym">Endomycopsis monosporus</name>
    <dbReference type="NCBI Taxonomy" id="43982"/>
    <lineage>
        <taxon>Eukaryota</taxon>
        <taxon>Fungi</taxon>
        <taxon>Dikarya</taxon>
        <taxon>Ascomycota</taxon>
        <taxon>Saccharomycotina</taxon>
        <taxon>Pichiomycetes</taxon>
        <taxon>Pichiales</taxon>
        <taxon>Pichiaceae</taxon>
        <taxon>Ambrosiozyma</taxon>
    </lineage>
</organism>
<dbReference type="AlphaFoldDB" id="A0A9W6YQG7"/>
<dbReference type="EMBL" id="BSXU01000089">
    <property type="protein sequence ID" value="GMG19236.1"/>
    <property type="molecule type" value="Genomic_DNA"/>
</dbReference>
<reference evidence="2" key="1">
    <citation type="submission" date="2023-04" db="EMBL/GenBank/DDBJ databases">
        <title>Ambrosiozyma monospora NBRC 1965.</title>
        <authorList>
            <person name="Ichikawa N."/>
            <person name="Sato H."/>
            <person name="Tonouchi N."/>
        </authorList>
    </citation>
    <scope>NUCLEOTIDE SEQUENCE</scope>
    <source>
        <strain evidence="2">NBRC 1965</strain>
    </source>
</reference>